<name>A0A4P9XZT0_9FUNG</name>
<keyword evidence="8" id="KW-1185">Reference proteome</keyword>
<dbReference type="GO" id="GO:0005783">
    <property type="term" value="C:endoplasmic reticulum"/>
    <property type="evidence" value="ECO:0007669"/>
    <property type="project" value="TreeGrafter"/>
</dbReference>
<evidence type="ECO:0000256" key="3">
    <source>
        <dbReference type="ARBA" id="ARBA00022989"/>
    </source>
</evidence>
<dbReference type="Pfam" id="PF00149">
    <property type="entry name" value="Metallophos"/>
    <property type="match status" value="1"/>
</dbReference>
<accession>A0A4P9XZT0</accession>
<keyword evidence="4 5" id="KW-0472">Membrane</keyword>
<dbReference type="GO" id="GO:0016787">
    <property type="term" value="F:hydrolase activity"/>
    <property type="evidence" value="ECO:0007669"/>
    <property type="project" value="InterPro"/>
</dbReference>
<dbReference type="PANTHER" id="PTHR13315:SF1">
    <property type="entry name" value="PROTEIN TED1"/>
    <property type="match status" value="1"/>
</dbReference>
<dbReference type="InterPro" id="IPR029052">
    <property type="entry name" value="Metallo-depent_PP-like"/>
</dbReference>
<evidence type="ECO:0000313" key="8">
    <source>
        <dbReference type="Proteomes" id="UP000267251"/>
    </source>
</evidence>
<evidence type="ECO:0000256" key="1">
    <source>
        <dbReference type="ARBA" id="ARBA00004141"/>
    </source>
</evidence>
<reference evidence="8" key="1">
    <citation type="journal article" date="2018" name="Nat. Microbiol.">
        <title>Leveraging single-cell genomics to expand the fungal tree of life.</title>
        <authorList>
            <person name="Ahrendt S.R."/>
            <person name="Quandt C.A."/>
            <person name="Ciobanu D."/>
            <person name="Clum A."/>
            <person name="Salamov A."/>
            <person name="Andreopoulos B."/>
            <person name="Cheng J.F."/>
            <person name="Woyke T."/>
            <person name="Pelin A."/>
            <person name="Henrissat B."/>
            <person name="Reynolds N.K."/>
            <person name="Benny G.L."/>
            <person name="Smith M.E."/>
            <person name="James T.Y."/>
            <person name="Grigoriev I.V."/>
        </authorList>
    </citation>
    <scope>NUCLEOTIDE SEQUENCE [LARGE SCALE GENOMIC DNA]</scope>
</reference>
<evidence type="ECO:0000259" key="6">
    <source>
        <dbReference type="Pfam" id="PF00149"/>
    </source>
</evidence>
<keyword evidence="2 5" id="KW-0812">Transmembrane</keyword>
<evidence type="ECO:0000256" key="2">
    <source>
        <dbReference type="ARBA" id="ARBA00022692"/>
    </source>
</evidence>
<dbReference type="GO" id="GO:0016020">
    <property type="term" value="C:membrane"/>
    <property type="evidence" value="ECO:0007669"/>
    <property type="project" value="UniProtKB-SubCell"/>
</dbReference>
<dbReference type="EMBL" id="KZ988733">
    <property type="protein sequence ID" value="RKP11662.1"/>
    <property type="molecule type" value="Genomic_DNA"/>
</dbReference>
<proteinExistence type="predicted"/>
<evidence type="ECO:0000313" key="7">
    <source>
        <dbReference type="EMBL" id="RKP11662.1"/>
    </source>
</evidence>
<dbReference type="InterPro" id="IPR004843">
    <property type="entry name" value="Calcineurin-like_PHP"/>
</dbReference>
<gene>
    <name evidence="7" type="ORF">BJ684DRAFT_17768</name>
</gene>
<evidence type="ECO:0000256" key="4">
    <source>
        <dbReference type="ARBA" id="ARBA00023136"/>
    </source>
</evidence>
<dbReference type="Proteomes" id="UP000267251">
    <property type="component" value="Unassembled WGS sequence"/>
</dbReference>
<dbReference type="AlphaFoldDB" id="A0A4P9XZT0"/>
<keyword evidence="3 5" id="KW-1133">Transmembrane helix</keyword>
<feature type="transmembrane region" description="Helical" evidence="5">
    <location>
        <begin position="50"/>
        <end position="72"/>
    </location>
</feature>
<dbReference type="InterPro" id="IPR033308">
    <property type="entry name" value="PGAP5/Cdc1/Ted1"/>
</dbReference>
<protein>
    <recommendedName>
        <fullName evidence="6">Calcineurin-like phosphoesterase domain-containing protein</fullName>
    </recommendedName>
</protein>
<feature type="domain" description="Calcineurin-like phosphoesterase" evidence="6">
    <location>
        <begin position="89"/>
        <end position="303"/>
    </location>
</feature>
<dbReference type="PANTHER" id="PTHR13315">
    <property type="entry name" value="METALLO PHOSPHOESTERASE RELATED"/>
    <property type="match status" value="1"/>
</dbReference>
<comment type="subcellular location">
    <subcellularLocation>
        <location evidence="1">Membrane</location>
        <topology evidence="1">Multi-pass membrane protein</topology>
    </subcellularLocation>
</comment>
<evidence type="ECO:0000256" key="5">
    <source>
        <dbReference type="SAM" id="Phobius"/>
    </source>
</evidence>
<organism evidence="7 8">
    <name type="scientific">Piptocephalis cylindrospora</name>
    <dbReference type="NCBI Taxonomy" id="1907219"/>
    <lineage>
        <taxon>Eukaryota</taxon>
        <taxon>Fungi</taxon>
        <taxon>Fungi incertae sedis</taxon>
        <taxon>Zoopagomycota</taxon>
        <taxon>Zoopagomycotina</taxon>
        <taxon>Zoopagomycetes</taxon>
        <taxon>Zoopagales</taxon>
        <taxon>Piptocephalidaceae</taxon>
        <taxon>Piptocephalis</taxon>
    </lineage>
</organism>
<dbReference type="SUPFAM" id="SSF56300">
    <property type="entry name" value="Metallo-dependent phosphatases"/>
    <property type="match status" value="1"/>
</dbReference>
<dbReference type="OrthoDB" id="9984693at2759"/>
<sequence>MAVTLSLQLQEQEPRKMIGKQLPPSPKVRFPSSDPLRWKDQNRLRIDRSFLYQSILFPSLLLLLLPNLYLYFYTETCTWGLSGADIKLALFGDPQIEGNAKLAREPFTGWLDLAFNDAYIQHIYTRILRTLKPTHAIVMGDLFSSQYIMDDEFELRAHRLNQAFAQASLSSWLIRIRAHAMLGRVDRFVREFGPVNAEWVEDSGVRVVVVNSMALESAVHGHLKQETWEHLWVTSQKQAQDPRPLLLLSHIPLYKPEGVCFDPPEIHWVWGYVSSQTQLTPAVSQWILRYLQPTWILAGHDHEGCMTRHRLVIGPDGVEEGHVVTGLRNPWPSPLSPDITVVADAQELTVRSMMGDYGGYTGLLAGRKAANGGINVG</sequence>
<dbReference type="GO" id="GO:0006506">
    <property type="term" value="P:GPI anchor biosynthetic process"/>
    <property type="evidence" value="ECO:0007669"/>
    <property type="project" value="InterPro"/>
</dbReference>